<reference evidence="1 2" key="1">
    <citation type="submission" date="2021-05" db="EMBL/GenBank/DDBJ databases">
        <title>Novel species in genus Arthrobacter.</title>
        <authorList>
            <person name="Zhang G."/>
        </authorList>
    </citation>
    <scope>NUCLEOTIDE SEQUENCE [LARGE SCALE GENOMIC DNA]</scope>
    <source>
        <strain evidence="2">zg-ZUI227</strain>
    </source>
</reference>
<evidence type="ECO:0000313" key="2">
    <source>
        <dbReference type="Proteomes" id="UP000676885"/>
    </source>
</evidence>
<protein>
    <submittedName>
        <fullName evidence="1">DUF2867 domain-containing protein</fullName>
    </submittedName>
</protein>
<organism evidence="1 2">
    <name type="scientific">Arthrobacter jiangjiafuii</name>
    <dbReference type="NCBI Taxonomy" id="2817475"/>
    <lineage>
        <taxon>Bacteria</taxon>
        <taxon>Bacillati</taxon>
        <taxon>Actinomycetota</taxon>
        <taxon>Actinomycetes</taxon>
        <taxon>Micrococcales</taxon>
        <taxon>Micrococcaceae</taxon>
        <taxon>Arthrobacter</taxon>
    </lineage>
</organism>
<gene>
    <name evidence="1" type="ORF">KKR91_15975</name>
</gene>
<accession>A0A975M4Q6</accession>
<dbReference type="EMBL" id="CP076022">
    <property type="protein sequence ID" value="QWC09931.1"/>
    <property type="molecule type" value="Genomic_DNA"/>
</dbReference>
<proteinExistence type="predicted"/>
<dbReference type="Proteomes" id="UP000676885">
    <property type="component" value="Chromosome"/>
</dbReference>
<sequence>MKHPIRERTEERWKIHGITPDFRLYGVWDLPTPGGPDDFPRLVRLFAAGDTGDNPSRIARLLFAIRWKLGALLHWDGADDGVGHRVPTLRDRLPPGLLAAPSGPAFARLPFTPSTFWKTNSLPRWRTGPSTACCTCAGWRAARALTTARWRSSSNPTDCWAGPTWQPSPRFGTSWSTRPCCGASDRNGATAPGRHERG</sequence>
<dbReference type="KEGG" id="ajg:KKR91_15975"/>
<keyword evidence="2" id="KW-1185">Reference proteome</keyword>
<dbReference type="AlphaFoldDB" id="A0A975M4Q6"/>
<evidence type="ECO:0000313" key="1">
    <source>
        <dbReference type="EMBL" id="QWC09931.1"/>
    </source>
</evidence>
<name>A0A975M4Q6_9MICC</name>